<dbReference type="EMBL" id="FOXH01000005">
    <property type="protein sequence ID" value="SFP73797.1"/>
    <property type="molecule type" value="Genomic_DNA"/>
</dbReference>
<evidence type="ECO:0000313" key="3">
    <source>
        <dbReference type="Proteomes" id="UP000199306"/>
    </source>
</evidence>
<sequence length="432" mass="50089">MYLKKSGIVKIGIHSSVFLFLFVLNTQAQNKTLRYENAIYEPYIKTVQLFPAVGQQRSPSESLNPPVVALNDASPLLLSFDCLSKGFLSFRAKIIHCNADWTPSVLNEIEFLPEYNDFPIQNYHNSFATKIPYYHYTFEVPKTRISGNYILMVYRNRDESDIVLTRRFMVYQNRVNVGGNIRFANNADKRNSYVQVNMSLSYNGYDVINPKEDFKVVVRQNFRDDKTLKNLKPFMVNDFDKKIDYQFFEGENLIPGGNEFRMFDARSTQQKLVNISTIMQEEQQSIIFLHYDKPQNGLAYVATNDFNGMYVIDNYETNRGETESDYVQIRFQLKMDEISGKKVFINGGFNDWYLNDNNLMTYNPDHQAYEASIELKQGVYNYNYATLGSDGLKNETELEGSHSQTENIYEILVYNRPIGARADALIGYVTIH</sequence>
<dbReference type="OrthoDB" id="1522602at2"/>
<name>A0A1I5STG0_9BACT</name>
<dbReference type="Gene3D" id="2.60.40.10">
    <property type="entry name" value="Immunoglobulins"/>
    <property type="match status" value="1"/>
</dbReference>
<feature type="domain" description="Type 9 secretion system plug protein N-terminal" evidence="1">
    <location>
        <begin position="44"/>
        <end position="172"/>
    </location>
</feature>
<dbReference type="GO" id="GO:0030246">
    <property type="term" value="F:carbohydrate binding"/>
    <property type="evidence" value="ECO:0007669"/>
    <property type="project" value="InterPro"/>
</dbReference>
<gene>
    <name evidence="2" type="ORF">SAMN04515674_105190</name>
</gene>
<accession>A0A1I5STG0</accession>
<dbReference type="InterPro" id="IPR031345">
    <property type="entry name" value="T9SS_Plug_N"/>
</dbReference>
<protein>
    <recommendedName>
        <fullName evidence="1">Type 9 secretion system plug protein N-terminal domain-containing protein</fullName>
    </recommendedName>
</protein>
<dbReference type="STRING" id="1079859.SAMN04515674_105190"/>
<dbReference type="InterPro" id="IPR013784">
    <property type="entry name" value="Carb-bd-like_fold"/>
</dbReference>
<dbReference type="Pfam" id="PF17116">
    <property type="entry name" value="T9SS_plug_1st"/>
    <property type="match status" value="1"/>
</dbReference>
<reference evidence="2 3" key="1">
    <citation type="submission" date="2016-10" db="EMBL/GenBank/DDBJ databases">
        <authorList>
            <person name="de Groot N.N."/>
        </authorList>
    </citation>
    <scope>NUCLEOTIDE SEQUENCE [LARGE SCALE GENOMIC DNA]</scope>
    <source>
        <strain evidence="3">E92,LMG 26720,CCM 7988</strain>
    </source>
</reference>
<dbReference type="InterPro" id="IPR013783">
    <property type="entry name" value="Ig-like_fold"/>
</dbReference>
<evidence type="ECO:0000313" key="2">
    <source>
        <dbReference type="EMBL" id="SFP73797.1"/>
    </source>
</evidence>
<keyword evidence="3" id="KW-1185">Reference proteome</keyword>
<dbReference type="SUPFAM" id="SSF49452">
    <property type="entry name" value="Starch-binding domain-like"/>
    <property type="match status" value="1"/>
</dbReference>
<evidence type="ECO:0000259" key="1">
    <source>
        <dbReference type="Pfam" id="PF17116"/>
    </source>
</evidence>
<organism evidence="2 3">
    <name type="scientific">Pseudarcicella hirudinis</name>
    <dbReference type="NCBI Taxonomy" id="1079859"/>
    <lineage>
        <taxon>Bacteria</taxon>
        <taxon>Pseudomonadati</taxon>
        <taxon>Bacteroidota</taxon>
        <taxon>Cytophagia</taxon>
        <taxon>Cytophagales</taxon>
        <taxon>Flectobacillaceae</taxon>
        <taxon>Pseudarcicella</taxon>
    </lineage>
</organism>
<dbReference type="AlphaFoldDB" id="A0A1I5STG0"/>
<proteinExistence type="predicted"/>
<dbReference type="Proteomes" id="UP000199306">
    <property type="component" value="Unassembled WGS sequence"/>
</dbReference>